<name>A0A699YRU5_HAELA</name>
<sequence>MAQTDALLIASILVVLSLRPIMAANSISCVGEFFTGQDLSNSSFTFTTDSVEWDGRQPLWWSIRDLAQNLSAVSSAVFFSSFPDVTYDDRIRSLSFQCDYTSFKCVAPYVQLAIQQVPKQQPNGRHAVERADFYVQHKQCRQRKCSSRGWRSWGLASHHQLHGHHLQRPKLHTSGRNSGWASELPCACCPEQSERGGPSIASSSMDRHFCHSPFS</sequence>
<keyword evidence="1" id="KW-0732">Signal</keyword>
<evidence type="ECO:0000313" key="2">
    <source>
        <dbReference type="EMBL" id="GFH09514.1"/>
    </source>
</evidence>
<feature type="signal peptide" evidence="1">
    <location>
        <begin position="1"/>
        <end position="23"/>
    </location>
</feature>
<keyword evidence="3" id="KW-1185">Reference proteome</keyword>
<dbReference type="EMBL" id="BLLF01000240">
    <property type="protein sequence ID" value="GFH09514.1"/>
    <property type="molecule type" value="Genomic_DNA"/>
</dbReference>
<evidence type="ECO:0000313" key="3">
    <source>
        <dbReference type="Proteomes" id="UP000485058"/>
    </source>
</evidence>
<evidence type="ECO:0000256" key="1">
    <source>
        <dbReference type="SAM" id="SignalP"/>
    </source>
</evidence>
<protein>
    <submittedName>
        <fullName evidence="2">Uncharacterized protein</fullName>
    </submittedName>
</protein>
<accession>A0A699YRU5</accession>
<reference evidence="2 3" key="1">
    <citation type="submission" date="2020-02" db="EMBL/GenBank/DDBJ databases">
        <title>Draft genome sequence of Haematococcus lacustris strain NIES-144.</title>
        <authorList>
            <person name="Morimoto D."/>
            <person name="Nakagawa S."/>
            <person name="Yoshida T."/>
            <person name="Sawayama S."/>
        </authorList>
    </citation>
    <scope>NUCLEOTIDE SEQUENCE [LARGE SCALE GENOMIC DNA]</scope>
    <source>
        <strain evidence="2 3">NIES-144</strain>
    </source>
</reference>
<gene>
    <name evidence="2" type="ORF">HaLaN_04673</name>
</gene>
<dbReference type="AlphaFoldDB" id="A0A699YRU5"/>
<comment type="caution">
    <text evidence="2">The sequence shown here is derived from an EMBL/GenBank/DDBJ whole genome shotgun (WGS) entry which is preliminary data.</text>
</comment>
<proteinExistence type="predicted"/>
<feature type="chain" id="PRO_5025604595" evidence="1">
    <location>
        <begin position="24"/>
        <end position="215"/>
    </location>
</feature>
<dbReference type="Proteomes" id="UP000485058">
    <property type="component" value="Unassembled WGS sequence"/>
</dbReference>
<organism evidence="2 3">
    <name type="scientific">Haematococcus lacustris</name>
    <name type="common">Green alga</name>
    <name type="synonym">Haematococcus pluvialis</name>
    <dbReference type="NCBI Taxonomy" id="44745"/>
    <lineage>
        <taxon>Eukaryota</taxon>
        <taxon>Viridiplantae</taxon>
        <taxon>Chlorophyta</taxon>
        <taxon>core chlorophytes</taxon>
        <taxon>Chlorophyceae</taxon>
        <taxon>CS clade</taxon>
        <taxon>Chlamydomonadales</taxon>
        <taxon>Haematococcaceae</taxon>
        <taxon>Haematococcus</taxon>
    </lineage>
</organism>